<feature type="compositionally biased region" description="Basic and acidic residues" evidence="2">
    <location>
        <begin position="254"/>
        <end position="265"/>
    </location>
</feature>
<keyword evidence="1" id="KW-0175">Coiled coil</keyword>
<feature type="compositionally biased region" description="Basic and acidic residues" evidence="2">
    <location>
        <begin position="190"/>
        <end position="200"/>
    </location>
</feature>
<comment type="caution">
    <text evidence="5">The sequence shown here is derived from an EMBL/GenBank/DDBJ whole genome shotgun (WGS) entry which is preliminary data.</text>
</comment>
<dbReference type="InterPro" id="IPR032742">
    <property type="entry name" value="Iec3_N"/>
</dbReference>
<accession>A0ABR1YZV5</accession>
<feature type="region of interest" description="Disordered" evidence="2">
    <location>
        <begin position="1"/>
        <end position="35"/>
    </location>
</feature>
<keyword evidence="6" id="KW-1185">Reference proteome</keyword>
<dbReference type="InterPro" id="IPR055449">
    <property type="entry name" value="Iec3-like_M"/>
</dbReference>
<feature type="coiled-coil region" evidence="1">
    <location>
        <begin position="63"/>
        <end position="90"/>
    </location>
</feature>
<gene>
    <name evidence="5" type="ORF">HDK90DRAFT_546616</name>
</gene>
<organism evidence="5 6">
    <name type="scientific">Phyllosticta capitalensis</name>
    <dbReference type="NCBI Taxonomy" id="121624"/>
    <lineage>
        <taxon>Eukaryota</taxon>
        <taxon>Fungi</taxon>
        <taxon>Dikarya</taxon>
        <taxon>Ascomycota</taxon>
        <taxon>Pezizomycotina</taxon>
        <taxon>Dothideomycetes</taxon>
        <taxon>Dothideomycetes incertae sedis</taxon>
        <taxon>Botryosphaeriales</taxon>
        <taxon>Phyllostictaceae</taxon>
        <taxon>Phyllosticta</taxon>
    </lineage>
</organism>
<proteinExistence type="predicted"/>
<dbReference type="Pfam" id="PF14612">
    <property type="entry name" value="Ino80_Iec3"/>
    <property type="match status" value="1"/>
</dbReference>
<feature type="domain" description="INO80 complex subunit 3-like middle region" evidence="4">
    <location>
        <begin position="155"/>
        <end position="257"/>
    </location>
</feature>
<dbReference type="Proteomes" id="UP001492380">
    <property type="component" value="Unassembled WGS sequence"/>
</dbReference>
<feature type="domain" description="INO80 complex subunit 3 N-terminal" evidence="3">
    <location>
        <begin position="36"/>
        <end position="102"/>
    </location>
</feature>
<evidence type="ECO:0000256" key="1">
    <source>
        <dbReference type="SAM" id="Coils"/>
    </source>
</evidence>
<protein>
    <submittedName>
        <fullName evidence="5">IEC3 subunit of the Ino80 complex, chromatin re-modelling-domain-containing protein</fullName>
    </submittedName>
</protein>
<dbReference type="Pfam" id="PF24244">
    <property type="entry name" value="Iec3-like_M"/>
    <property type="match status" value="1"/>
</dbReference>
<dbReference type="EMBL" id="JBBWRZ010000002">
    <property type="protein sequence ID" value="KAK8244050.1"/>
    <property type="molecule type" value="Genomic_DNA"/>
</dbReference>
<evidence type="ECO:0000256" key="2">
    <source>
        <dbReference type="SAM" id="MobiDB-lite"/>
    </source>
</evidence>
<reference evidence="5 6" key="1">
    <citation type="submission" date="2024-04" db="EMBL/GenBank/DDBJ databases">
        <title>Phyllosticta paracitricarpa is synonymous to the EU quarantine fungus P. citricarpa based on phylogenomic analyses.</title>
        <authorList>
            <consortium name="Lawrence Berkeley National Laboratory"/>
            <person name="Van Ingen-Buijs V.A."/>
            <person name="Van Westerhoven A.C."/>
            <person name="Haridas S."/>
            <person name="Skiadas P."/>
            <person name="Martin F."/>
            <person name="Groenewald J.Z."/>
            <person name="Crous P.W."/>
            <person name="Seidl M.F."/>
        </authorList>
    </citation>
    <scope>NUCLEOTIDE SEQUENCE [LARGE SCALE GENOMIC DNA]</scope>
    <source>
        <strain evidence="5 6">CBS 123374</strain>
    </source>
</reference>
<feature type="region of interest" description="Disordered" evidence="2">
    <location>
        <begin position="172"/>
        <end position="364"/>
    </location>
</feature>
<evidence type="ECO:0000313" key="6">
    <source>
        <dbReference type="Proteomes" id="UP001492380"/>
    </source>
</evidence>
<feature type="compositionally biased region" description="Basic and acidic residues" evidence="2">
    <location>
        <begin position="222"/>
        <end position="233"/>
    </location>
</feature>
<sequence>MASIDEESSHMREDPSLPRPPPVNETTDAAARPAFKSWRKKYRKMRMRFDERMRESNSLFREEQKATALVKRLQEQNDQLMDLLLDINETPKIPLDLRFDLTDDGPLPQPKQDPETIAQKLQEARAALAAGKINPVEFVELEDKITSLQPEIGPKALASLLQTPHSRYTPDMPLPEEVSGEHPTGYLSPNHEEEYLKELDLALADPSTYDPNDTSGRPIRLPARDIPSDKELQIRNPDSVYNWLRKHQPQVFLQDKENDHPEKPASGRGGGNGRGGKRGGGAPNVVATPSKPDQEEAQEEYGFVPETGSGRGKRSNKDDDAYRPKGGSGRAKRKREDGEGGGGGGGGTGSRGGRKKARGGAAAA</sequence>
<feature type="compositionally biased region" description="Gly residues" evidence="2">
    <location>
        <begin position="267"/>
        <end position="282"/>
    </location>
</feature>
<evidence type="ECO:0000259" key="3">
    <source>
        <dbReference type="Pfam" id="PF14612"/>
    </source>
</evidence>
<evidence type="ECO:0000313" key="5">
    <source>
        <dbReference type="EMBL" id="KAK8244050.1"/>
    </source>
</evidence>
<evidence type="ECO:0000259" key="4">
    <source>
        <dbReference type="Pfam" id="PF24244"/>
    </source>
</evidence>
<feature type="compositionally biased region" description="Gly residues" evidence="2">
    <location>
        <begin position="340"/>
        <end position="351"/>
    </location>
</feature>
<name>A0ABR1YZV5_9PEZI</name>
<feature type="compositionally biased region" description="Basic and acidic residues" evidence="2">
    <location>
        <begin position="7"/>
        <end position="16"/>
    </location>
</feature>